<feature type="domain" description="Prokaryotic-type class I peptide chain release factors" evidence="3">
    <location>
        <begin position="130"/>
        <end position="194"/>
    </location>
</feature>
<comment type="caution">
    <text evidence="4">The sequence shown here is derived from an EMBL/GenBank/DDBJ whole genome shotgun (WGS) entry which is preliminary data.</text>
</comment>
<dbReference type="Gene3D" id="3.30.160.20">
    <property type="match status" value="1"/>
</dbReference>
<reference evidence="4 5" key="1">
    <citation type="submission" date="2024-09" db="EMBL/GenBank/DDBJ databases">
        <title>Chromosome-scale assembly of Riccia fluitans.</title>
        <authorList>
            <person name="Paukszto L."/>
            <person name="Sawicki J."/>
            <person name="Karawczyk K."/>
            <person name="Piernik-Szablinska J."/>
            <person name="Szczecinska M."/>
            <person name="Mazdziarz M."/>
        </authorList>
    </citation>
    <scope>NUCLEOTIDE SEQUENCE [LARGE SCALE GENOMIC DNA]</scope>
    <source>
        <strain evidence="4">Rf_01</strain>
        <tissue evidence="4">Aerial parts of the thallus</tissue>
    </source>
</reference>
<accession>A0ABD1YU72</accession>
<dbReference type="InterPro" id="IPR045853">
    <property type="entry name" value="Pep_chain_release_fac_I_sf"/>
</dbReference>
<dbReference type="InterPro" id="IPR050057">
    <property type="entry name" value="Prokaryotic/Mito_RF"/>
</dbReference>
<evidence type="ECO:0000256" key="1">
    <source>
        <dbReference type="ARBA" id="ARBA00010835"/>
    </source>
</evidence>
<evidence type="ECO:0000256" key="2">
    <source>
        <dbReference type="SAM" id="MobiDB-lite"/>
    </source>
</evidence>
<protein>
    <recommendedName>
        <fullName evidence="3">Prokaryotic-type class I peptide chain release factors domain-containing protein</fullName>
    </recommendedName>
</protein>
<dbReference type="EMBL" id="JBHFFA010000003">
    <property type="protein sequence ID" value="KAL2634045.1"/>
    <property type="molecule type" value="Genomic_DNA"/>
</dbReference>
<feature type="region of interest" description="Disordered" evidence="2">
    <location>
        <begin position="85"/>
        <end position="112"/>
    </location>
</feature>
<name>A0ABD1YU72_9MARC</name>
<evidence type="ECO:0000313" key="4">
    <source>
        <dbReference type="EMBL" id="KAL2634045.1"/>
    </source>
</evidence>
<evidence type="ECO:0000313" key="5">
    <source>
        <dbReference type="Proteomes" id="UP001605036"/>
    </source>
</evidence>
<proteinExistence type="inferred from homology"/>
<feature type="compositionally biased region" description="Polar residues" evidence="2">
    <location>
        <begin position="93"/>
        <end position="104"/>
    </location>
</feature>
<comment type="similarity">
    <text evidence="1">Belongs to the prokaryotic/mitochondrial release factor family.</text>
</comment>
<sequence>MGSVVQVLSGKFLLRTRPLSSVAPCGFAARWVWNASRCNSLRPKAGGAAGRLLYPAATSRIFCRATSGTHEPQLEPRISEEYADDGEARGGQDFSQYQEKSSGGNRVKETAVSNETKNYLELTDKELLAQCKMDTYRASGPGGQHRNKTDSAVRLKHLPTGLVTQACEDRSQHNNRALALGRMRQLIALEVREKVELEGYKPPPELARIVPFEKGAKKDRTVQKIGPNHPDFAQGVKCLLDLLEAVGGSVSDAAAALGLTTGALSKLITSDKVLWQGANRIRASKGLKPLR</sequence>
<evidence type="ECO:0000259" key="3">
    <source>
        <dbReference type="Pfam" id="PF00472"/>
    </source>
</evidence>
<organism evidence="4 5">
    <name type="scientific">Riccia fluitans</name>
    <dbReference type="NCBI Taxonomy" id="41844"/>
    <lineage>
        <taxon>Eukaryota</taxon>
        <taxon>Viridiplantae</taxon>
        <taxon>Streptophyta</taxon>
        <taxon>Embryophyta</taxon>
        <taxon>Marchantiophyta</taxon>
        <taxon>Marchantiopsida</taxon>
        <taxon>Marchantiidae</taxon>
        <taxon>Marchantiales</taxon>
        <taxon>Ricciaceae</taxon>
        <taxon>Riccia</taxon>
    </lineage>
</organism>
<dbReference type="Proteomes" id="UP001605036">
    <property type="component" value="Unassembled WGS sequence"/>
</dbReference>
<dbReference type="SUPFAM" id="SSF75620">
    <property type="entry name" value="Release factor"/>
    <property type="match status" value="1"/>
</dbReference>
<gene>
    <name evidence="4" type="ORF">R1flu_005524</name>
</gene>
<dbReference type="Pfam" id="PF00472">
    <property type="entry name" value="RF-1"/>
    <property type="match status" value="1"/>
</dbReference>
<dbReference type="PANTHER" id="PTHR43804">
    <property type="entry name" value="LD18447P"/>
    <property type="match status" value="1"/>
</dbReference>
<dbReference type="AlphaFoldDB" id="A0ABD1YU72"/>
<keyword evidence="5" id="KW-1185">Reference proteome</keyword>
<dbReference type="PANTHER" id="PTHR43804:SF6">
    <property type="entry name" value="CLASS I PEPTIDE CHAIN RELEASE FACTOR"/>
    <property type="match status" value="1"/>
</dbReference>
<dbReference type="InterPro" id="IPR000352">
    <property type="entry name" value="Pep_chain_release_fac_I"/>
</dbReference>